<comment type="caution">
    <text evidence="2">The sequence shown here is derived from an EMBL/GenBank/DDBJ whole genome shotgun (WGS) entry which is preliminary data.</text>
</comment>
<protein>
    <submittedName>
        <fullName evidence="2">Uncharacterized protein</fullName>
    </submittedName>
</protein>
<dbReference type="Proteomes" id="UP001346869">
    <property type="component" value="Unassembled WGS sequence"/>
</dbReference>
<name>A0AAN8A077_ELEMC</name>
<accession>A0AAN8A077</accession>
<organism evidence="2 3">
    <name type="scientific">Eleginops maclovinus</name>
    <name type="common">Patagonian blennie</name>
    <name type="synonym">Eleginus maclovinus</name>
    <dbReference type="NCBI Taxonomy" id="56733"/>
    <lineage>
        <taxon>Eukaryota</taxon>
        <taxon>Metazoa</taxon>
        <taxon>Chordata</taxon>
        <taxon>Craniata</taxon>
        <taxon>Vertebrata</taxon>
        <taxon>Euteleostomi</taxon>
        <taxon>Actinopterygii</taxon>
        <taxon>Neopterygii</taxon>
        <taxon>Teleostei</taxon>
        <taxon>Neoteleostei</taxon>
        <taxon>Acanthomorphata</taxon>
        <taxon>Eupercaria</taxon>
        <taxon>Perciformes</taxon>
        <taxon>Notothenioidei</taxon>
        <taxon>Eleginopidae</taxon>
        <taxon>Eleginops</taxon>
    </lineage>
</organism>
<keyword evidence="3" id="KW-1185">Reference proteome</keyword>
<feature type="compositionally biased region" description="Polar residues" evidence="1">
    <location>
        <begin position="57"/>
        <end position="68"/>
    </location>
</feature>
<proteinExistence type="predicted"/>
<evidence type="ECO:0000256" key="1">
    <source>
        <dbReference type="SAM" id="MobiDB-lite"/>
    </source>
</evidence>
<sequence>MSGFSNFNPRRNPMPVLPCEERKDPASGESHRQMEAEEGNACQMSMGKRTIRDSRMKLSQSQQSARPV</sequence>
<gene>
    <name evidence="2" type="ORF">PBY51_017078</name>
</gene>
<evidence type="ECO:0000313" key="2">
    <source>
        <dbReference type="EMBL" id="KAK5847993.1"/>
    </source>
</evidence>
<dbReference type="AlphaFoldDB" id="A0AAN8A077"/>
<feature type="compositionally biased region" description="Basic and acidic residues" evidence="1">
    <location>
        <begin position="19"/>
        <end position="35"/>
    </location>
</feature>
<reference evidence="2 3" key="1">
    <citation type="journal article" date="2023" name="Genes (Basel)">
        <title>Chromosome-Level Genome Assembly and Circadian Gene Repertoire of the Patagonia Blennie Eleginops maclovinus-The Closest Ancestral Proxy of Antarctic Cryonotothenioids.</title>
        <authorList>
            <person name="Cheng C.C."/>
            <person name="Rivera-Colon A.G."/>
            <person name="Minhas B.F."/>
            <person name="Wilson L."/>
            <person name="Rayamajhi N."/>
            <person name="Vargas-Chacoff L."/>
            <person name="Catchen J.M."/>
        </authorList>
    </citation>
    <scope>NUCLEOTIDE SEQUENCE [LARGE SCALE GENOMIC DNA]</scope>
    <source>
        <strain evidence="2">JMC-PN-2008</strain>
    </source>
</reference>
<dbReference type="EMBL" id="JAUZQC010000026">
    <property type="protein sequence ID" value="KAK5847993.1"/>
    <property type="molecule type" value="Genomic_DNA"/>
</dbReference>
<evidence type="ECO:0000313" key="3">
    <source>
        <dbReference type="Proteomes" id="UP001346869"/>
    </source>
</evidence>
<reference evidence="2 3" key="2">
    <citation type="journal article" date="2023" name="Mol. Biol. Evol.">
        <title>Genomics of Secondarily Temperate Adaptation in the Only Non-Antarctic Icefish.</title>
        <authorList>
            <person name="Rivera-Colon A.G."/>
            <person name="Rayamajhi N."/>
            <person name="Minhas B.F."/>
            <person name="Madrigal G."/>
            <person name="Bilyk K.T."/>
            <person name="Yoon V."/>
            <person name="Hune M."/>
            <person name="Gregory S."/>
            <person name="Cheng C.H.C."/>
            <person name="Catchen J.M."/>
        </authorList>
    </citation>
    <scope>NUCLEOTIDE SEQUENCE [LARGE SCALE GENOMIC DNA]</scope>
    <source>
        <strain evidence="2">JMC-PN-2008</strain>
    </source>
</reference>
<feature type="region of interest" description="Disordered" evidence="1">
    <location>
        <begin position="1"/>
        <end position="68"/>
    </location>
</feature>